<reference evidence="2" key="1">
    <citation type="submission" date="2019-10" db="EMBL/GenBank/DDBJ databases">
        <authorList>
            <consortium name="DOE Joint Genome Institute"/>
            <person name="Kuo A."/>
            <person name="Miyauchi S."/>
            <person name="Kiss E."/>
            <person name="Drula E."/>
            <person name="Kohler A."/>
            <person name="Sanchez-Garcia M."/>
            <person name="Andreopoulos B."/>
            <person name="Barry K.W."/>
            <person name="Bonito G."/>
            <person name="Buee M."/>
            <person name="Carver A."/>
            <person name="Chen C."/>
            <person name="Cichocki N."/>
            <person name="Clum A."/>
            <person name="Culley D."/>
            <person name="Crous P.W."/>
            <person name="Fauchery L."/>
            <person name="Girlanda M."/>
            <person name="Hayes R."/>
            <person name="Keri Z."/>
            <person name="LaButti K."/>
            <person name="Lipzen A."/>
            <person name="Lombard V."/>
            <person name="Magnuson J."/>
            <person name="Maillard F."/>
            <person name="Morin E."/>
            <person name="Murat C."/>
            <person name="Nolan M."/>
            <person name="Ohm R."/>
            <person name="Pangilinan J."/>
            <person name="Pereira M."/>
            <person name="Perotto S."/>
            <person name="Peter M."/>
            <person name="Riley R."/>
            <person name="Sitrit Y."/>
            <person name="Stielow B."/>
            <person name="Szollosi G."/>
            <person name="Zifcakova L."/>
            <person name="Stursova M."/>
            <person name="Spatafora J.W."/>
            <person name="Tedersoo L."/>
            <person name="Vaario L.-M."/>
            <person name="Yamada A."/>
            <person name="Yan M."/>
            <person name="Wang P."/>
            <person name="Xu J."/>
            <person name="Bruns T."/>
            <person name="Baldrian P."/>
            <person name="Vilgalys R."/>
            <person name="Henrissat B."/>
            <person name="Grigoriev I.V."/>
            <person name="Hibbett D."/>
            <person name="Nagy L.G."/>
            <person name="Martin F.M."/>
        </authorList>
    </citation>
    <scope>NUCLEOTIDE SEQUENCE</scope>
    <source>
        <strain evidence="2">Prilba</strain>
    </source>
</reference>
<evidence type="ECO:0000256" key="1">
    <source>
        <dbReference type="SAM" id="MobiDB-lite"/>
    </source>
</evidence>
<feature type="compositionally biased region" description="Pro residues" evidence="1">
    <location>
        <begin position="139"/>
        <end position="149"/>
    </location>
</feature>
<keyword evidence="3" id="KW-1185">Reference proteome</keyword>
<evidence type="ECO:0000313" key="3">
    <source>
        <dbReference type="Proteomes" id="UP000759537"/>
    </source>
</evidence>
<accession>A0A9P5MN88</accession>
<dbReference type="Proteomes" id="UP000759537">
    <property type="component" value="Unassembled WGS sequence"/>
</dbReference>
<dbReference type="OrthoDB" id="2966751at2759"/>
<reference evidence="2" key="2">
    <citation type="journal article" date="2020" name="Nat. Commun.">
        <title>Large-scale genome sequencing of mycorrhizal fungi provides insights into the early evolution of symbiotic traits.</title>
        <authorList>
            <person name="Miyauchi S."/>
            <person name="Kiss E."/>
            <person name="Kuo A."/>
            <person name="Drula E."/>
            <person name="Kohler A."/>
            <person name="Sanchez-Garcia M."/>
            <person name="Morin E."/>
            <person name="Andreopoulos B."/>
            <person name="Barry K.W."/>
            <person name="Bonito G."/>
            <person name="Buee M."/>
            <person name="Carver A."/>
            <person name="Chen C."/>
            <person name="Cichocki N."/>
            <person name="Clum A."/>
            <person name="Culley D."/>
            <person name="Crous P.W."/>
            <person name="Fauchery L."/>
            <person name="Girlanda M."/>
            <person name="Hayes R.D."/>
            <person name="Keri Z."/>
            <person name="LaButti K."/>
            <person name="Lipzen A."/>
            <person name="Lombard V."/>
            <person name="Magnuson J."/>
            <person name="Maillard F."/>
            <person name="Murat C."/>
            <person name="Nolan M."/>
            <person name="Ohm R.A."/>
            <person name="Pangilinan J."/>
            <person name="Pereira M.F."/>
            <person name="Perotto S."/>
            <person name="Peter M."/>
            <person name="Pfister S."/>
            <person name="Riley R."/>
            <person name="Sitrit Y."/>
            <person name="Stielow J.B."/>
            <person name="Szollosi G."/>
            <person name="Zifcakova L."/>
            <person name="Stursova M."/>
            <person name="Spatafora J.W."/>
            <person name="Tedersoo L."/>
            <person name="Vaario L.M."/>
            <person name="Yamada A."/>
            <person name="Yan M."/>
            <person name="Wang P."/>
            <person name="Xu J."/>
            <person name="Bruns T."/>
            <person name="Baldrian P."/>
            <person name="Vilgalys R."/>
            <person name="Dunand C."/>
            <person name="Henrissat B."/>
            <person name="Grigoriev I.V."/>
            <person name="Hibbett D."/>
            <person name="Nagy L.G."/>
            <person name="Martin F.M."/>
        </authorList>
    </citation>
    <scope>NUCLEOTIDE SEQUENCE</scope>
    <source>
        <strain evidence="2">Prilba</strain>
    </source>
</reference>
<comment type="caution">
    <text evidence="2">The sequence shown here is derived from an EMBL/GenBank/DDBJ whole genome shotgun (WGS) entry which is preliminary data.</text>
</comment>
<sequence>MPGDPSNDNYDDMLPDFCHPLVLTMGVVSSAPDGGSGGPVTFPVSVSEYIRGAMKDSTIIGRIDKSTAHWKNVPSPGCGAIVSLIGTCFDISDTGLLSIALDNIVYCPSTPQPLGALANAEPTGNKHHKFGTHVATCPDPPSDALPAQPPASSLQLAPIPEGVLPKPSSNVMLALSALNDLSNGLLPASFGKPQQSVASAKCGELVGEPSKSSVAEGVVPSTRSKGKHKAQN</sequence>
<proteinExistence type="predicted"/>
<gene>
    <name evidence="2" type="ORF">DFH94DRAFT_695668</name>
</gene>
<protein>
    <submittedName>
        <fullName evidence="2">Uncharacterized protein</fullName>
    </submittedName>
</protein>
<feature type="region of interest" description="Disordered" evidence="1">
    <location>
        <begin position="139"/>
        <end position="160"/>
    </location>
</feature>
<feature type="region of interest" description="Disordered" evidence="1">
    <location>
        <begin position="201"/>
        <end position="232"/>
    </location>
</feature>
<evidence type="ECO:0000313" key="2">
    <source>
        <dbReference type="EMBL" id="KAF8473660.1"/>
    </source>
</evidence>
<name>A0A9P5MN88_9AGAM</name>
<dbReference type="AlphaFoldDB" id="A0A9P5MN88"/>
<organism evidence="2 3">
    <name type="scientific">Russula ochroleuca</name>
    <dbReference type="NCBI Taxonomy" id="152965"/>
    <lineage>
        <taxon>Eukaryota</taxon>
        <taxon>Fungi</taxon>
        <taxon>Dikarya</taxon>
        <taxon>Basidiomycota</taxon>
        <taxon>Agaricomycotina</taxon>
        <taxon>Agaricomycetes</taxon>
        <taxon>Russulales</taxon>
        <taxon>Russulaceae</taxon>
        <taxon>Russula</taxon>
    </lineage>
</organism>
<dbReference type="EMBL" id="WHVB01000018">
    <property type="protein sequence ID" value="KAF8473660.1"/>
    <property type="molecule type" value="Genomic_DNA"/>
</dbReference>